<keyword evidence="2" id="KW-1185">Reference proteome</keyword>
<protein>
    <submittedName>
        <fullName evidence="1">Uncharacterized protein</fullName>
    </submittedName>
</protein>
<evidence type="ECO:0000313" key="1">
    <source>
        <dbReference type="EMBL" id="MBB5075820.1"/>
    </source>
</evidence>
<dbReference type="RefSeq" id="WP_184958970.1">
    <property type="nucleotide sequence ID" value="NZ_JACHIN010000001.1"/>
</dbReference>
<gene>
    <name evidence="1" type="ORF">HNR40_001266</name>
</gene>
<dbReference type="Proteomes" id="UP000568380">
    <property type="component" value="Unassembled WGS sequence"/>
</dbReference>
<evidence type="ECO:0000313" key="2">
    <source>
        <dbReference type="Proteomes" id="UP000568380"/>
    </source>
</evidence>
<dbReference type="EMBL" id="JACHIN010000001">
    <property type="protein sequence ID" value="MBB5075820.1"/>
    <property type="molecule type" value="Genomic_DNA"/>
</dbReference>
<proteinExistence type="predicted"/>
<dbReference type="AlphaFoldDB" id="A0A7W8ECT5"/>
<comment type="caution">
    <text evidence="1">The sequence shown here is derived from an EMBL/GenBank/DDBJ whole genome shotgun (WGS) entry which is preliminary data.</text>
</comment>
<sequence>MRDTSIAHEQLTKQSAPAFTDLADDLAGAVRRAEDILGRLGSWPVGEEADEAFVAWYAPKRREMPEMIDEFAKAYRDLAEGLLLMRRNVATVDWGIADDLRITDVPVYRWP</sequence>
<accession>A0A7W8ECT5</accession>
<reference evidence="1 2" key="1">
    <citation type="submission" date="2020-08" db="EMBL/GenBank/DDBJ databases">
        <title>Genomic Encyclopedia of Type Strains, Phase IV (KMG-IV): sequencing the most valuable type-strain genomes for metagenomic binning, comparative biology and taxonomic classification.</title>
        <authorList>
            <person name="Goeker M."/>
        </authorList>
    </citation>
    <scope>NUCLEOTIDE SEQUENCE [LARGE SCALE GENOMIC DNA]</scope>
    <source>
        <strain evidence="1 2">DSM 45385</strain>
    </source>
</reference>
<organism evidence="1 2">
    <name type="scientific">Nonomuraea endophytica</name>
    <dbReference type="NCBI Taxonomy" id="714136"/>
    <lineage>
        <taxon>Bacteria</taxon>
        <taxon>Bacillati</taxon>
        <taxon>Actinomycetota</taxon>
        <taxon>Actinomycetes</taxon>
        <taxon>Streptosporangiales</taxon>
        <taxon>Streptosporangiaceae</taxon>
        <taxon>Nonomuraea</taxon>
    </lineage>
</organism>
<name>A0A7W8ECT5_9ACTN</name>